<keyword evidence="3" id="KW-1185">Reference proteome</keyword>
<proteinExistence type="predicted"/>
<dbReference type="EMBL" id="BQNB010019756">
    <property type="protein sequence ID" value="GJT88718.1"/>
    <property type="molecule type" value="Genomic_DNA"/>
</dbReference>
<accession>A0ABQ5HNK0</accession>
<dbReference type="Gene3D" id="3.60.10.10">
    <property type="entry name" value="Endonuclease/exonuclease/phosphatase"/>
    <property type="match status" value="1"/>
</dbReference>
<gene>
    <name evidence="2" type="ORF">Tco_1070435</name>
</gene>
<protein>
    <submittedName>
        <fullName evidence="2">RNA-directed DNA polymerase, eukaryota</fullName>
    </submittedName>
</protein>
<keyword evidence="1" id="KW-0732">Signal</keyword>
<reference evidence="2" key="1">
    <citation type="journal article" date="2022" name="Int. J. Mol. Sci.">
        <title>Draft Genome of Tanacetum Coccineum: Genomic Comparison of Closely Related Tanacetum-Family Plants.</title>
        <authorList>
            <person name="Yamashiro T."/>
            <person name="Shiraishi A."/>
            <person name="Nakayama K."/>
            <person name="Satake H."/>
        </authorList>
    </citation>
    <scope>NUCLEOTIDE SEQUENCE</scope>
</reference>
<reference evidence="2" key="2">
    <citation type="submission" date="2022-01" db="EMBL/GenBank/DDBJ databases">
        <authorList>
            <person name="Yamashiro T."/>
            <person name="Shiraishi A."/>
            <person name="Satake H."/>
            <person name="Nakayama K."/>
        </authorList>
    </citation>
    <scope>NUCLEOTIDE SEQUENCE</scope>
</reference>
<keyword evidence="2" id="KW-0808">Transferase</keyword>
<evidence type="ECO:0000313" key="2">
    <source>
        <dbReference type="EMBL" id="GJT88718.1"/>
    </source>
</evidence>
<evidence type="ECO:0000313" key="3">
    <source>
        <dbReference type="Proteomes" id="UP001151760"/>
    </source>
</evidence>
<feature type="chain" id="PRO_5045323296" evidence="1">
    <location>
        <begin position="22"/>
        <end position="448"/>
    </location>
</feature>
<dbReference type="InterPro" id="IPR036691">
    <property type="entry name" value="Endo/exonu/phosph_ase_sf"/>
</dbReference>
<organism evidence="2 3">
    <name type="scientific">Tanacetum coccineum</name>
    <dbReference type="NCBI Taxonomy" id="301880"/>
    <lineage>
        <taxon>Eukaryota</taxon>
        <taxon>Viridiplantae</taxon>
        <taxon>Streptophyta</taxon>
        <taxon>Embryophyta</taxon>
        <taxon>Tracheophyta</taxon>
        <taxon>Spermatophyta</taxon>
        <taxon>Magnoliopsida</taxon>
        <taxon>eudicotyledons</taxon>
        <taxon>Gunneridae</taxon>
        <taxon>Pentapetalae</taxon>
        <taxon>asterids</taxon>
        <taxon>campanulids</taxon>
        <taxon>Asterales</taxon>
        <taxon>Asteraceae</taxon>
        <taxon>Asteroideae</taxon>
        <taxon>Anthemideae</taxon>
        <taxon>Anthemidinae</taxon>
        <taxon>Tanacetum</taxon>
    </lineage>
</organism>
<name>A0ABQ5HNK0_9ASTR</name>
<feature type="signal peptide" evidence="1">
    <location>
        <begin position="1"/>
        <end position="21"/>
    </location>
</feature>
<evidence type="ECO:0000256" key="1">
    <source>
        <dbReference type="SAM" id="SignalP"/>
    </source>
</evidence>
<comment type="caution">
    <text evidence="2">The sequence shown here is derived from an EMBL/GenBank/DDBJ whole genome shotgun (WGS) entry which is preliminary data.</text>
</comment>
<keyword evidence="2" id="KW-0695">RNA-directed DNA polymerase</keyword>
<dbReference type="SUPFAM" id="SSF56219">
    <property type="entry name" value="DNase I-like"/>
    <property type="match status" value="1"/>
</dbReference>
<dbReference type="GO" id="GO:0003964">
    <property type="term" value="F:RNA-directed DNA polymerase activity"/>
    <property type="evidence" value="ECO:0007669"/>
    <property type="project" value="UniProtKB-KW"/>
</dbReference>
<dbReference type="Proteomes" id="UP001151760">
    <property type="component" value="Unassembled WGS sequence"/>
</dbReference>
<keyword evidence="2" id="KW-0548">Nucleotidyltransferase</keyword>
<sequence>MWMIRMRLFFFLKDFVVYLKAGNSIREDFKITHEVRLYWIRSNENQLGPRNSQMIYESEIDNSMDEEGEVKKNGIKDEHSDGEIVHESLFEDGELENNHVDGIFSKKEKEVSEDPFNLYSLLKRRIKLVIKATNSEDSFEHPPVEAGDVDKLKGSANGSISAGHFKVSEIPRTGGSMVGLLEDVIKVGQVMGFKMEGVIANLENSLEHKRGKKVIDEFSIFKYTGLAQKSRKIGVTVSDYFVITRGKWRLTGKNMMIIGVYAPQEGKEKQALWDFLRFEVDKWNGDVIIMGDFNEDIMIDIEVVYQEELKMLSIGGSKFFNGHESSGKKASWVQWKKALAPKDNGGLGIFSLYALNRGLIFKWVWRFLAHEPTLWSRVIKAIHGANGKIDEISGKGANSCWINIIKEVRRLEEKGINCFCNEGRIGKWPLDFIWDDVWCDGGKLRIDF</sequence>